<dbReference type="AlphaFoldDB" id="A0A1H5VUQ3"/>
<name>A0A1H5VUQ3_9FIRM</name>
<dbReference type="EMBL" id="FNUL01000012">
    <property type="protein sequence ID" value="SEF90277.1"/>
    <property type="molecule type" value="Genomic_DNA"/>
</dbReference>
<evidence type="ECO:0000313" key="1">
    <source>
        <dbReference type="EMBL" id="SEF90277.1"/>
    </source>
</evidence>
<dbReference type="RefSeq" id="WP_103953124.1">
    <property type="nucleotide sequence ID" value="NZ_FNUL01000012.1"/>
</dbReference>
<proteinExistence type="predicted"/>
<accession>A0A1H5VUQ3</accession>
<evidence type="ECO:0000313" key="2">
    <source>
        <dbReference type="Proteomes" id="UP000236726"/>
    </source>
</evidence>
<sequence>MSEISEIEIESMTKEQNYMRGYKDGKFDALDKIRTEVEQMDFDFGDFYDNTDSIVEMVLQVIDKCKTER</sequence>
<dbReference type="Proteomes" id="UP000236726">
    <property type="component" value="Unassembled WGS sequence"/>
</dbReference>
<protein>
    <submittedName>
        <fullName evidence="1">Uncharacterized protein</fullName>
    </submittedName>
</protein>
<organism evidence="1 2">
    <name type="scientific">Lachnospira multipara</name>
    <dbReference type="NCBI Taxonomy" id="28051"/>
    <lineage>
        <taxon>Bacteria</taxon>
        <taxon>Bacillati</taxon>
        <taxon>Bacillota</taxon>
        <taxon>Clostridia</taxon>
        <taxon>Lachnospirales</taxon>
        <taxon>Lachnospiraceae</taxon>
        <taxon>Lachnospira</taxon>
    </lineage>
</organism>
<keyword evidence="2" id="KW-1185">Reference proteome</keyword>
<reference evidence="1 2" key="1">
    <citation type="submission" date="2016-10" db="EMBL/GenBank/DDBJ databases">
        <authorList>
            <person name="de Groot N.N."/>
        </authorList>
    </citation>
    <scope>NUCLEOTIDE SEQUENCE [LARGE SCALE GENOMIC DNA]</scope>
    <source>
        <strain evidence="1 2">D15d</strain>
    </source>
</reference>
<gene>
    <name evidence="1" type="ORF">SAMN05216537_11273</name>
</gene>